<evidence type="ECO:0000256" key="3">
    <source>
        <dbReference type="ARBA" id="ARBA00022737"/>
    </source>
</evidence>
<dbReference type="Pfam" id="PF07714">
    <property type="entry name" value="PK_Tyr_Ser-Thr"/>
    <property type="match status" value="1"/>
</dbReference>
<protein>
    <submittedName>
        <fullName evidence="7">Protein kinase-like domain-containing protein</fullName>
    </submittedName>
</protein>
<organism evidence="7 8">
    <name type="scientific">Artemisia annua</name>
    <name type="common">Sweet wormwood</name>
    <dbReference type="NCBI Taxonomy" id="35608"/>
    <lineage>
        <taxon>Eukaryota</taxon>
        <taxon>Viridiplantae</taxon>
        <taxon>Streptophyta</taxon>
        <taxon>Embryophyta</taxon>
        <taxon>Tracheophyta</taxon>
        <taxon>Spermatophyta</taxon>
        <taxon>Magnoliopsida</taxon>
        <taxon>eudicotyledons</taxon>
        <taxon>Gunneridae</taxon>
        <taxon>Pentapetalae</taxon>
        <taxon>asterids</taxon>
        <taxon>campanulids</taxon>
        <taxon>Asterales</taxon>
        <taxon>Asteraceae</taxon>
        <taxon>Asteroideae</taxon>
        <taxon>Anthemideae</taxon>
        <taxon>Artemisiinae</taxon>
        <taxon>Artemisia</taxon>
    </lineage>
</organism>
<keyword evidence="7" id="KW-0418">Kinase</keyword>
<dbReference type="AlphaFoldDB" id="A0A2U1QAN9"/>
<evidence type="ECO:0000256" key="4">
    <source>
        <dbReference type="ARBA" id="ARBA00023136"/>
    </source>
</evidence>
<dbReference type="SUPFAM" id="SSF56112">
    <property type="entry name" value="Protein kinase-like (PK-like)"/>
    <property type="match status" value="1"/>
</dbReference>
<evidence type="ECO:0000259" key="6">
    <source>
        <dbReference type="PROSITE" id="PS50011"/>
    </source>
</evidence>
<evidence type="ECO:0000313" key="7">
    <source>
        <dbReference type="EMBL" id="PWA95074.1"/>
    </source>
</evidence>
<keyword evidence="4" id="KW-0472">Membrane</keyword>
<keyword evidence="5" id="KW-0325">Glycoprotein</keyword>
<dbReference type="PANTHER" id="PTHR45974:SF216">
    <property type="entry name" value="PROTEIN KINASE DOMAIN-CONTAINING PROTEIN"/>
    <property type="match status" value="1"/>
</dbReference>
<dbReference type="InterPro" id="IPR000719">
    <property type="entry name" value="Prot_kinase_dom"/>
</dbReference>
<dbReference type="InterPro" id="IPR011009">
    <property type="entry name" value="Kinase-like_dom_sf"/>
</dbReference>
<evidence type="ECO:0000256" key="1">
    <source>
        <dbReference type="ARBA" id="ARBA00004370"/>
    </source>
</evidence>
<feature type="domain" description="Protein kinase" evidence="6">
    <location>
        <begin position="1"/>
        <end position="232"/>
    </location>
</feature>
<keyword evidence="7" id="KW-0808">Transferase</keyword>
<dbReference type="Gene3D" id="1.10.510.10">
    <property type="entry name" value="Transferase(Phosphotransferase) domain 1"/>
    <property type="match status" value="1"/>
</dbReference>
<dbReference type="GO" id="GO:0004672">
    <property type="term" value="F:protein kinase activity"/>
    <property type="evidence" value="ECO:0007669"/>
    <property type="project" value="InterPro"/>
</dbReference>
<comment type="caution">
    <text evidence="7">The sequence shown here is derived from an EMBL/GenBank/DDBJ whole genome shotgun (WGS) entry which is preliminary data.</text>
</comment>
<reference evidence="7 8" key="1">
    <citation type="journal article" date="2018" name="Mol. Plant">
        <title>The genome of Artemisia annua provides insight into the evolution of Asteraceae family and artemisinin biosynthesis.</title>
        <authorList>
            <person name="Shen Q."/>
            <person name="Zhang L."/>
            <person name="Liao Z."/>
            <person name="Wang S."/>
            <person name="Yan T."/>
            <person name="Shi P."/>
            <person name="Liu M."/>
            <person name="Fu X."/>
            <person name="Pan Q."/>
            <person name="Wang Y."/>
            <person name="Lv Z."/>
            <person name="Lu X."/>
            <person name="Zhang F."/>
            <person name="Jiang W."/>
            <person name="Ma Y."/>
            <person name="Chen M."/>
            <person name="Hao X."/>
            <person name="Li L."/>
            <person name="Tang Y."/>
            <person name="Lv G."/>
            <person name="Zhou Y."/>
            <person name="Sun X."/>
            <person name="Brodelius P.E."/>
            <person name="Rose J.K.C."/>
            <person name="Tang K."/>
        </authorList>
    </citation>
    <scope>NUCLEOTIDE SEQUENCE [LARGE SCALE GENOMIC DNA]</scope>
    <source>
        <strain evidence="8">cv. Huhao1</strain>
        <tissue evidence="7">Leaf</tissue>
    </source>
</reference>
<sequence>MKLLRLDSLHSTAKSGKSLSFQMRLHVALDSAKGILYLHTQANPPVFHRDIKTSNNFIDSKLTAKVADFEVLRVAPLCIHRSEEPVVWTDLVAFLDSGQKLARRGGKVAGWDKIDVADTGEVDVVDVPVDVVDEVDVEKKIEDSMRSPRPTLYEHSQTPVGSISWVPHVDDGIPIPVEGRYYNTIEEAIEMYSTYAEAGGFQIKKSGQRLTKSGKENWFACLDVNRFETKPV</sequence>
<dbReference type="GO" id="GO:0016020">
    <property type="term" value="C:membrane"/>
    <property type="evidence" value="ECO:0007669"/>
    <property type="project" value="UniProtKB-SubCell"/>
</dbReference>
<evidence type="ECO:0000256" key="2">
    <source>
        <dbReference type="ARBA" id="ARBA00022729"/>
    </source>
</evidence>
<dbReference type="STRING" id="35608.A0A2U1QAN9"/>
<dbReference type="PANTHER" id="PTHR45974">
    <property type="entry name" value="RECEPTOR-LIKE PROTEIN 55"/>
    <property type="match status" value="1"/>
</dbReference>
<keyword evidence="2" id="KW-0732">Signal</keyword>
<dbReference type="InterPro" id="IPR001245">
    <property type="entry name" value="Ser-Thr/Tyr_kinase_cat_dom"/>
</dbReference>
<proteinExistence type="predicted"/>
<gene>
    <name evidence="7" type="ORF">CTI12_AA010850</name>
</gene>
<accession>A0A2U1QAN9</accession>
<keyword evidence="8" id="KW-1185">Reference proteome</keyword>
<dbReference type="Proteomes" id="UP000245207">
    <property type="component" value="Unassembled WGS sequence"/>
</dbReference>
<evidence type="ECO:0000313" key="8">
    <source>
        <dbReference type="Proteomes" id="UP000245207"/>
    </source>
</evidence>
<keyword evidence="3" id="KW-0677">Repeat</keyword>
<dbReference type="GO" id="GO:0005524">
    <property type="term" value="F:ATP binding"/>
    <property type="evidence" value="ECO:0007669"/>
    <property type="project" value="InterPro"/>
</dbReference>
<dbReference type="OrthoDB" id="1744298at2759"/>
<name>A0A2U1QAN9_ARTAN</name>
<dbReference type="PROSITE" id="PS50011">
    <property type="entry name" value="PROTEIN_KINASE_DOM"/>
    <property type="match status" value="1"/>
</dbReference>
<evidence type="ECO:0000256" key="5">
    <source>
        <dbReference type="ARBA" id="ARBA00023180"/>
    </source>
</evidence>
<comment type="subcellular location">
    <subcellularLocation>
        <location evidence="1">Membrane</location>
    </subcellularLocation>
</comment>
<dbReference type="EMBL" id="PKPP01000267">
    <property type="protein sequence ID" value="PWA95074.1"/>
    <property type="molecule type" value="Genomic_DNA"/>
</dbReference>